<comment type="pathway">
    <text evidence="10 11">Cell wall biogenesis; peptidoglycan biosynthesis.</text>
</comment>
<dbReference type="InterPro" id="IPR036565">
    <property type="entry name" value="Mur-like_cat_sf"/>
</dbReference>
<evidence type="ECO:0000259" key="14">
    <source>
        <dbReference type="Pfam" id="PF08245"/>
    </source>
</evidence>
<keyword evidence="8 10" id="KW-0131">Cell cycle</keyword>
<evidence type="ECO:0000256" key="6">
    <source>
        <dbReference type="ARBA" id="ARBA00022960"/>
    </source>
</evidence>
<comment type="catalytic activity">
    <reaction evidence="10 11">
        <text>D-alanyl-D-alanine + UDP-N-acetyl-alpha-D-muramoyl-L-alanyl-gamma-D-glutamyl-meso-2,6-diaminopimelate + ATP = UDP-N-acetyl-alpha-D-muramoyl-L-alanyl-gamma-D-glutamyl-meso-2,6-diaminopimeloyl-D-alanyl-D-alanine + ADP + phosphate + H(+)</text>
        <dbReference type="Rhea" id="RHEA:28374"/>
        <dbReference type="ChEBI" id="CHEBI:15378"/>
        <dbReference type="ChEBI" id="CHEBI:30616"/>
        <dbReference type="ChEBI" id="CHEBI:43474"/>
        <dbReference type="ChEBI" id="CHEBI:57822"/>
        <dbReference type="ChEBI" id="CHEBI:61386"/>
        <dbReference type="ChEBI" id="CHEBI:83905"/>
        <dbReference type="ChEBI" id="CHEBI:456216"/>
        <dbReference type="EC" id="6.3.2.10"/>
    </reaction>
</comment>
<feature type="domain" description="Mur ligase C-terminal" evidence="13">
    <location>
        <begin position="323"/>
        <end position="436"/>
    </location>
</feature>
<dbReference type="PANTHER" id="PTHR43024">
    <property type="entry name" value="UDP-N-ACETYLMURAMOYL-TRIPEPTIDE--D-ALANYL-D-ALANINE LIGASE"/>
    <property type="match status" value="1"/>
</dbReference>
<comment type="function">
    <text evidence="10 11">Involved in cell wall formation. Catalyzes the final step in the synthesis of UDP-N-acetylmuramoyl-pentapeptide, the precursor of murein.</text>
</comment>
<keyword evidence="5 10" id="KW-0067">ATP-binding</keyword>
<evidence type="ECO:0000256" key="4">
    <source>
        <dbReference type="ARBA" id="ARBA00022741"/>
    </source>
</evidence>
<keyword evidence="3 10" id="KW-0132">Cell division</keyword>
<dbReference type="OrthoDB" id="9801978at2"/>
<dbReference type="RefSeq" id="WP_106989393.1">
    <property type="nucleotide sequence ID" value="NZ_KZ679084.1"/>
</dbReference>
<evidence type="ECO:0000259" key="13">
    <source>
        <dbReference type="Pfam" id="PF02875"/>
    </source>
</evidence>
<dbReference type="GO" id="GO:0008360">
    <property type="term" value="P:regulation of cell shape"/>
    <property type="evidence" value="ECO:0007669"/>
    <property type="project" value="UniProtKB-KW"/>
</dbReference>
<keyword evidence="7 10" id="KW-0573">Peptidoglycan synthesis</keyword>
<dbReference type="UniPathway" id="UPA00219"/>
<comment type="subcellular location">
    <subcellularLocation>
        <location evidence="10 11">Cytoplasm</location>
    </subcellularLocation>
</comment>
<gene>
    <name evidence="10" type="primary">murF</name>
    <name evidence="15" type="ORF">C6N40_02375</name>
</gene>
<name>A0A2P6MBZ6_9GAMM</name>
<keyword evidence="2 10" id="KW-0436">Ligase</keyword>
<feature type="domain" description="Mur ligase N-terminal catalytic" evidence="12">
    <location>
        <begin position="23"/>
        <end position="71"/>
    </location>
</feature>
<evidence type="ECO:0000256" key="1">
    <source>
        <dbReference type="ARBA" id="ARBA00022490"/>
    </source>
</evidence>
<evidence type="ECO:0000256" key="2">
    <source>
        <dbReference type="ARBA" id="ARBA00022598"/>
    </source>
</evidence>
<keyword evidence="1 10" id="KW-0963">Cytoplasm</keyword>
<proteinExistence type="inferred from homology"/>
<dbReference type="EMBL" id="PVLF01000002">
    <property type="protein sequence ID" value="PRH83515.1"/>
    <property type="molecule type" value="Genomic_DNA"/>
</dbReference>
<reference evidence="15 16" key="1">
    <citation type="submission" date="2018-03" db="EMBL/GenBank/DDBJ databases">
        <title>Arenimonas caeni sp. nov., isolated from activated sludge.</title>
        <authorList>
            <person name="Liu H."/>
        </authorList>
    </citation>
    <scope>NUCLEOTIDE SEQUENCE [LARGE SCALE GENOMIC DNA]</scope>
    <source>
        <strain evidence="16">z29</strain>
    </source>
</reference>
<dbReference type="GO" id="GO:0071555">
    <property type="term" value="P:cell wall organization"/>
    <property type="evidence" value="ECO:0007669"/>
    <property type="project" value="UniProtKB-KW"/>
</dbReference>
<evidence type="ECO:0000256" key="9">
    <source>
        <dbReference type="ARBA" id="ARBA00023316"/>
    </source>
</evidence>
<dbReference type="HAMAP" id="MF_02019">
    <property type="entry name" value="MurF"/>
    <property type="match status" value="1"/>
</dbReference>
<dbReference type="InterPro" id="IPR000713">
    <property type="entry name" value="Mur_ligase_N"/>
</dbReference>
<dbReference type="SUPFAM" id="SSF53623">
    <property type="entry name" value="MurD-like peptide ligases, catalytic domain"/>
    <property type="match status" value="1"/>
</dbReference>
<dbReference type="NCBIfam" id="TIGR01143">
    <property type="entry name" value="murF"/>
    <property type="match status" value="1"/>
</dbReference>
<dbReference type="InterPro" id="IPR005863">
    <property type="entry name" value="UDP-N-AcMur_synth"/>
</dbReference>
<dbReference type="Pfam" id="PF01225">
    <property type="entry name" value="Mur_ligase"/>
    <property type="match status" value="1"/>
</dbReference>
<dbReference type="EC" id="6.3.2.10" evidence="10 11"/>
<dbReference type="GO" id="GO:0051301">
    <property type="term" value="P:cell division"/>
    <property type="evidence" value="ECO:0007669"/>
    <property type="project" value="UniProtKB-KW"/>
</dbReference>
<dbReference type="Pfam" id="PF08245">
    <property type="entry name" value="Mur_ligase_M"/>
    <property type="match status" value="1"/>
</dbReference>
<comment type="caution">
    <text evidence="15">The sequence shown here is derived from an EMBL/GenBank/DDBJ whole genome shotgun (WGS) entry which is preliminary data.</text>
</comment>
<protein>
    <recommendedName>
        <fullName evidence="10 11">UDP-N-acetylmuramoyl-tripeptide--D-alanyl-D-alanine ligase</fullName>
        <ecNumber evidence="10 11">6.3.2.10</ecNumber>
    </recommendedName>
    <alternativeName>
        <fullName evidence="10">D-alanyl-D-alanine-adding enzyme</fullName>
    </alternativeName>
</protein>
<evidence type="ECO:0000259" key="12">
    <source>
        <dbReference type="Pfam" id="PF01225"/>
    </source>
</evidence>
<organism evidence="15 16">
    <name type="scientific">Arenimonas caeni</name>
    <dbReference type="NCBI Taxonomy" id="2058085"/>
    <lineage>
        <taxon>Bacteria</taxon>
        <taxon>Pseudomonadati</taxon>
        <taxon>Pseudomonadota</taxon>
        <taxon>Gammaproteobacteria</taxon>
        <taxon>Lysobacterales</taxon>
        <taxon>Lysobacteraceae</taxon>
        <taxon>Arenimonas</taxon>
    </lineage>
</organism>
<dbReference type="GO" id="GO:0005737">
    <property type="term" value="C:cytoplasm"/>
    <property type="evidence" value="ECO:0007669"/>
    <property type="project" value="UniProtKB-SubCell"/>
</dbReference>
<dbReference type="SUPFAM" id="SSF53244">
    <property type="entry name" value="MurD-like peptide ligases, peptide-binding domain"/>
    <property type="match status" value="1"/>
</dbReference>
<dbReference type="Gene3D" id="3.90.190.20">
    <property type="entry name" value="Mur ligase, C-terminal domain"/>
    <property type="match status" value="1"/>
</dbReference>
<evidence type="ECO:0000256" key="7">
    <source>
        <dbReference type="ARBA" id="ARBA00022984"/>
    </source>
</evidence>
<feature type="binding site" evidence="10">
    <location>
        <begin position="107"/>
        <end position="113"/>
    </location>
    <ligand>
        <name>ATP</name>
        <dbReference type="ChEBI" id="CHEBI:30616"/>
    </ligand>
</feature>
<feature type="domain" description="Mur ligase central" evidence="14">
    <location>
        <begin position="106"/>
        <end position="292"/>
    </location>
</feature>
<dbReference type="Proteomes" id="UP000241736">
    <property type="component" value="Unassembled WGS sequence"/>
</dbReference>
<keyword evidence="4 10" id="KW-0547">Nucleotide-binding</keyword>
<dbReference type="InterPro" id="IPR035911">
    <property type="entry name" value="MurE/MurF_N"/>
</dbReference>
<dbReference type="GO" id="GO:0047480">
    <property type="term" value="F:UDP-N-acetylmuramoyl-tripeptide-D-alanyl-D-alanine ligase activity"/>
    <property type="evidence" value="ECO:0007669"/>
    <property type="project" value="UniProtKB-UniRule"/>
</dbReference>
<dbReference type="SUPFAM" id="SSF63418">
    <property type="entry name" value="MurE/MurF N-terminal domain"/>
    <property type="match status" value="1"/>
</dbReference>
<keyword evidence="16" id="KW-1185">Reference proteome</keyword>
<keyword evidence="9 10" id="KW-0961">Cell wall biogenesis/degradation</keyword>
<dbReference type="GO" id="GO:0005524">
    <property type="term" value="F:ATP binding"/>
    <property type="evidence" value="ECO:0007669"/>
    <property type="project" value="UniProtKB-UniRule"/>
</dbReference>
<dbReference type="GO" id="GO:0008766">
    <property type="term" value="F:UDP-N-acetylmuramoylalanyl-D-glutamyl-2,6-diaminopimelate-D-alanyl-D-alanine ligase activity"/>
    <property type="evidence" value="ECO:0007669"/>
    <property type="project" value="RHEA"/>
</dbReference>
<keyword evidence="6 10" id="KW-0133">Cell shape</keyword>
<dbReference type="InterPro" id="IPR036615">
    <property type="entry name" value="Mur_ligase_C_dom_sf"/>
</dbReference>
<dbReference type="InterPro" id="IPR051046">
    <property type="entry name" value="MurCDEF_CellWall_CoF430Synth"/>
</dbReference>
<accession>A0A2P6MBZ6</accession>
<evidence type="ECO:0000256" key="10">
    <source>
        <dbReference type="HAMAP-Rule" id="MF_02019"/>
    </source>
</evidence>
<dbReference type="PANTHER" id="PTHR43024:SF1">
    <property type="entry name" value="UDP-N-ACETYLMURAMOYL-TRIPEPTIDE--D-ALANYL-D-ALANINE LIGASE"/>
    <property type="match status" value="1"/>
</dbReference>
<dbReference type="Gene3D" id="3.40.1390.10">
    <property type="entry name" value="MurE/MurF, N-terminal domain"/>
    <property type="match status" value="1"/>
</dbReference>
<dbReference type="GO" id="GO:0009252">
    <property type="term" value="P:peptidoglycan biosynthetic process"/>
    <property type="evidence" value="ECO:0007669"/>
    <property type="project" value="UniProtKB-UniRule"/>
</dbReference>
<evidence type="ECO:0000313" key="16">
    <source>
        <dbReference type="Proteomes" id="UP000241736"/>
    </source>
</evidence>
<evidence type="ECO:0000256" key="11">
    <source>
        <dbReference type="RuleBase" id="RU004136"/>
    </source>
</evidence>
<evidence type="ECO:0000256" key="8">
    <source>
        <dbReference type="ARBA" id="ARBA00023306"/>
    </source>
</evidence>
<dbReference type="Pfam" id="PF02875">
    <property type="entry name" value="Mur_ligase_C"/>
    <property type="match status" value="1"/>
</dbReference>
<evidence type="ECO:0000313" key="15">
    <source>
        <dbReference type="EMBL" id="PRH83515.1"/>
    </source>
</evidence>
<sequence>MRPVLLSQVARWVEGRHLGADVEVTSVGTDTRTLQPGALFVALRGERHDAHDLTAQAQAAGAAALLVQREVDCVLPQVLCADTQDALGELAAGVQQGRPAVVVALTGSNGKTSVKTLVLSILSRAGLAYANPGNRNNEIGLPLAVLDAPEDARFAIYEMGAGKPGDIAYLASIVPPQVALVNNIMPAHLERMGSLLGVAETKGAVYEALPDDGVAVVNADDAFAPLFMQRIGGRRVLRFGLENDADLRASDLRLGAEASEFTLHTPAGDARLRLPLPGRHSVMNALAAAGLALAAGARLEHVVAGLQEAPPVPGRQVPHALRSGVVLVDDSYNANPGSVAAAIAALAEAGGEAWLVLGDMFELGEGAEALHAEAGSQALRAGIKRLWTVGTLSAAASRAFGSGANHFDDQAGLLAALGPALAAAPAGLRCLVKGSRSSAMDKVLAALLAADREGTANDAA</sequence>
<evidence type="ECO:0000256" key="3">
    <source>
        <dbReference type="ARBA" id="ARBA00022618"/>
    </source>
</evidence>
<dbReference type="InterPro" id="IPR013221">
    <property type="entry name" value="Mur_ligase_cen"/>
</dbReference>
<dbReference type="InterPro" id="IPR004101">
    <property type="entry name" value="Mur_ligase_C"/>
</dbReference>
<evidence type="ECO:0000256" key="5">
    <source>
        <dbReference type="ARBA" id="ARBA00022840"/>
    </source>
</evidence>
<dbReference type="AlphaFoldDB" id="A0A2P6MBZ6"/>
<dbReference type="Gene3D" id="3.40.1190.10">
    <property type="entry name" value="Mur-like, catalytic domain"/>
    <property type="match status" value="1"/>
</dbReference>
<comment type="similarity">
    <text evidence="10">Belongs to the MurCDEF family. MurF subfamily.</text>
</comment>